<protein>
    <submittedName>
        <fullName evidence="2">Uncharacterized protein</fullName>
    </submittedName>
</protein>
<reference evidence="2 3" key="1">
    <citation type="journal article" date="2023" name="Microbiol. Spectr.">
        <title>Symbiosis of Carpenter Bees with Uncharacterized Lactic Acid Bacteria Showing NAD Auxotrophy.</title>
        <authorList>
            <person name="Kawasaki S."/>
            <person name="Ozawa K."/>
            <person name="Mori T."/>
            <person name="Yamamoto A."/>
            <person name="Ito M."/>
            <person name="Ohkuma M."/>
            <person name="Sakamoto M."/>
            <person name="Matsutani M."/>
        </authorList>
    </citation>
    <scope>NUCLEOTIDE SEQUENCE [LARGE SCALE GENOMIC DNA]</scope>
    <source>
        <strain evidence="2 3">Kim37-2</strain>
    </source>
</reference>
<name>A0ABN6SEH8_9BIFI</name>
<evidence type="ECO:0000256" key="1">
    <source>
        <dbReference type="SAM" id="MobiDB-lite"/>
    </source>
</evidence>
<sequence>MGIKNARRRGHDNPHGLPEAEPKVHGKLPMEKCGEPAVVYRRIPSPDGRSNIAIVVYATWKRDLSCVISFNAWLYQIQSKLRQSKIRG</sequence>
<feature type="region of interest" description="Disordered" evidence="1">
    <location>
        <begin position="1"/>
        <end position="29"/>
    </location>
</feature>
<feature type="compositionally biased region" description="Basic residues" evidence="1">
    <location>
        <begin position="1"/>
        <end position="10"/>
    </location>
</feature>
<organism evidence="2 3">
    <name type="scientific">Bombiscardovia nodaiensis</name>
    <dbReference type="NCBI Taxonomy" id="2932181"/>
    <lineage>
        <taxon>Bacteria</taxon>
        <taxon>Bacillati</taxon>
        <taxon>Actinomycetota</taxon>
        <taxon>Actinomycetes</taxon>
        <taxon>Bifidobacteriales</taxon>
        <taxon>Bifidobacteriaceae</taxon>
        <taxon>Bombiscardovia</taxon>
    </lineage>
</organism>
<dbReference type="EMBL" id="AP026798">
    <property type="protein sequence ID" value="BDR53662.1"/>
    <property type="molecule type" value="Genomic_DNA"/>
</dbReference>
<accession>A0ABN6SEH8</accession>
<evidence type="ECO:0000313" key="3">
    <source>
        <dbReference type="Proteomes" id="UP001321766"/>
    </source>
</evidence>
<feature type="compositionally biased region" description="Basic and acidic residues" evidence="1">
    <location>
        <begin position="11"/>
        <end position="29"/>
    </location>
</feature>
<evidence type="ECO:0000313" key="2">
    <source>
        <dbReference type="EMBL" id="BDR53662.1"/>
    </source>
</evidence>
<keyword evidence="3" id="KW-1185">Reference proteome</keyword>
<proteinExistence type="predicted"/>
<gene>
    <name evidence="2" type="ORF">KIM372_15690</name>
</gene>
<dbReference type="Proteomes" id="UP001321766">
    <property type="component" value="Chromosome"/>
</dbReference>